<dbReference type="eggNOG" id="COG1404">
    <property type="taxonomic scope" value="Bacteria"/>
</dbReference>
<proteinExistence type="predicted"/>
<dbReference type="eggNOG" id="COG2234">
    <property type="taxonomic scope" value="Bacteria"/>
</dbReference>
<dbReference type="Gene3D" id="2.60.40.10">
    <property type="entry name" value="Immunoglobulins"/>
    <property type="match status" value="5"/>
</dbReference>
<dbReference type="OrthoDB" id="9803398at2"/>
<dbReference type="Proteomes" id="UP000001351">
    <property type="component" value="Chromosome"/>
</dbReference>
<sequence>MRIFQFYFFAGLTLSACMPPDDASPVNLSSGRMAMAAAADTTAPTVSITSPAGGTTVTSTIQVQASAADDVAVTRVELYLDGSLVDWFSMAPYTFYFQSWRYPTGPHVMTVKAFDAAGNVGTSAPLSITVERDTTPPVTSIASPSQGATVAGVVSIQANVSDDHDVSSVDFLVDGVRFMTSRAAPHVVTWDSHTVANGPHTLTTRAYDGAYNSATSAPVSILVAQPGGAQYDPVLRVPACPSVSNVCDSTSLLQGRGFVGPELHAPNTLDGCADGTNTDESNHTEQIHWLRVSRADGRPFVAGRRVQVDIAVEVPAYSQMAINLYTASDATAPVWTHLTTLNIDPLLYADQRGFHVYSAEYVLPEGSLQAVRANFWKGSPLPSPCSTDSIDDRDDLVFAVGQEVDQTPPTVSMTSPANNAFAGGTVTVKAAADDDFNVTQVEFYDGSTRIGLDAAKPFSMDWYIGNLGESTHTLTAKAYDAAGHVTTSAPVTVLIDNSKPLAWFSSPMPDALVRGTVQVTAGASDAHGIKRVDFYTGQGIFASLIGSATSAPYTLSWNTLTEYEGRHVLHAMAYDPAGNAAQSEVIGVTVDNVPPAVAITSPANGGKVFLSATLQATASDTNGVAQVAFYDGTKLIGTDTTAPYSVNWSTLLVPKGQHTLTARATDGVGNVSSSPGIVVTVQ</sequence>
<dbReference type="Pfam" id="PF17957">
    <property type="entry name" value="Big_7"/>
    <property type="match status" value="5"/>
</dbReference>
<dbReference type="HOGENOM" id="CLU_406973_0_0_7"/>
<dbReference type="AlphaFoldDB" id="E3FY93"/>
<dbReference type="InterPro" id="IPR013783">
    <property type="entry name" value="Ig-like_fold"/>
</dbReference>
<dbReference type="eggNOG" id="COG3509">
    <property type="taxonomic scope" value="Bacteria"/>
</dbReference>
<gene>
    <name evidence="1" type="ordered locus">STAUR_2026</name>
</gene>
<keyword evidence="2" id="KW-1185">Reference proteome</keyword>
<dbReference type="RefSeq" id="WP_013375000.1">
    <property type="nucleotide sequence ID" value="NC_014623.1"/>
</dbReference>
<protein>
    <submittedName>
        <fullName evidence="1">Fibronectin type III domain protein</fullName>
    </submittedName>
</protein>
<reference evidence="1 2" key="1">
    <citation type="journal article" date="2011" name="Mol. Biol. Evol.">
        <title>Comparative genomic analysis of fruiting body formation in Myxococcales.</title>
        <authorList>
            <person name="Huntley S."/>
            <person name="Hamann N."/>
            <person name="Wegener-Feldbrugge S."/>
            <person name="Treuner-Lange A."/>
            <person name="Kube M."/>
            <person name="Reinhardt R."/>
            <person name="Klages S."/>
            <person name="Muller R."/>
            <person name="Ronning C.M."/>
            <person name="Nierman W.C."/>
            <person name="Sogaard-Andersen L."/>
        </authorList>
    </citation>
    <scope>NUCLEOTIDE SEQUENCE [LARGE SCALE GENOMIC DNA]</scope>
    <source>
        <strain evidence="1 2">DW4/3-1</strain>
    </source>
</reference>
<dbReference type="KEGG" id="sur:STAUR_2026"/>
<organism evidence="1 2">
    <name type="scientific">Stigmatella aurantiaca (strain DW4/3-1)</name>
    <dbReference type="NCBI Taxonomy" id="378806"/>
    <lineage>
        <taxon>Bacteria</taxon>
        <taxon>Pseudomonadati</taxon>
        <taxon>Myxococcota</taxon>
        <taxon>Myxococcia</taxon>
        <taxon>Myxococcales</taxon>
        <taxon>Cystobacterineae</taxon>
        <taxon>Archangiaceae</taxon>
        <taxon>Stigmatella</taxon>
    </lineage>
</organism>
<evidence type="ECO:0000313" key="2">
    <source>
        <dbReference type="Proteomes" id="UP000001351"/>
    </source>
</evidence>
<accession>E3FY93</accession>
<evidence type="ECO:0000313" key="1">
    <source>
        <dbReference type="EMBL" id="ADO69830.1"/>
    </source>
</evidence>
<dbReference type="EMBL" id="CP002271">
    <property type="protein sequence ID" value="ADO69830.1"/>
    <property type="molecule type" value="Genomic_DNA"/>
</dbReference>
<dbReference type="PROSITE" id="PS51257">
    <property type="entry name" value="PROKAR_LIPOPROTEIN"/>
    <property type="match status" value="1"/>
</dbReference>
<dbReference type="STRING" id="378806.STAUR_2026"/>
<name>E3FY93_STIAD</name>